<protein>
    <submittedName>
        <fullName evidence="6">DNA-binding protein</fullName>
    </submittedName>
</protein>
<proteinExistence type="predicted"/>
<keyword evidence="2 5" id="KW-0812">Transmembrane</keyword>
<comment type="subcellular location">
    <subcellularLocation>
        <location evidence="1">Membrane</location>
        <topology evidence="1">Multi-pass membrane protein</topology>
    </subcellularLocation>
</comment>
<feature type="transmembrane region" description="Helical" evidence="5">
    <location>
        <begin position="470"/>
        <end position="488"/>
    </location>
</feature>
<feature type="transmembrane region" description="Helical" evidence="5">
    <location>
        <begin position="217"/>
        <end position="242"/>
    </location>
</feature>
<dbReference type="EMBL" id="CP029042">
    <property type="protein sequence ID" value="AZS73304.1"/>
    <property type="molecule type" value="Genomic_DNA"/>
</dbReference>
<dbReference type="Pfam" id="PF13520">
    <property type="entry name" value="AA_permease_2"/>
    <property type="match status" value="1"/>
</dbReference>
<dbReference type="InterPro" id="IPR002293">
    <property type="entry name" value="AA/rel_permease1"/>
</dbReference>
<dbReference type="GO" id="GO:0016020">
    <property type="term" value="C:membrane"/>
    <property type="evidence" value="ECO:0007669"/>
    <property type="project" value="UniProtKB-SubCell"/>
</dbReference>
<evidence type="ECO:0000313" key="7">
    <source>
        <dbReference type="Proteomes" id="UP000275579"/>
    </source>
</evidence>
<evidence type="ECO:0000256" key="1">
    <source>
        <dbReference type="ARBA" id="ARBA00004141"/>
    </source>
</evidence>
<feature type="transmembrane region" description="Helical" evidence="5">
    <location>
        <begin position="327"/>
        <end position="353"/>
    </location>
</feature>
<dbReference type="Proteomes" id="UP000275579">
    <property type="component" value="Chromosome"/>
</dbReference>
<evidence type="ECO:0000256" key="4">
    <source>
        <dbReference type="ARBA" id="ARBA00023136"/>
    </source>
</evidence>
<feature type="transmembrane region" description="Helical" evidence="5">
    <location>
        <begin position="263"/>
        <end position="282"/>
    </location>
</feature>
<evidence type="ECO:0000256" key="2">
    <source>
        <dbReference type="ARBA" id="ARBA00022692"/>
    </source>
</evidence>
<dbReference type="InterPro" id="IPR053153">
    <property type="entry name" value="APC_K+_Transporter"/>
</dbReference>
<keyword evidence="4 5" id="KW-0472">Membrane</keyword>
<accession>A0A3Q9KBP5</accession>
<keyword evidence="6" id="KW-0238">DNA-binding</keyword>
<dbReference type="RefSeq" id="WP_127152321.1">
    <property type="nucleotide sequence ID" value="NZ_CP029042.1"/>
</dbReference>
<sequence>MPWITMVSKRILIGLPVRRDKLGETLLPKRIALPVFASDPLSSVAYATEEMLLKLSVAGTAFLSLTPWLAALVVLLLCTVVASYRQVVHAYPSGGGDYEVATRNLGDRAGTTVASALLVDYVLTVAVSTSAGVANIVSAVPQLHAYRVELTLGCVLLLMLLNLRGVRESGRAFAVPTYAFVIGILGLIVTGLVQVVTGHLPRAESADYVLHPESGHAALGTAGILFLALRGFSSGCTALTGVEAIANGVPSFRRPKSRNAATTLLMMLALSVTMFVGITALACLSEVRVAENTCDLEGFEGDCRSDPQRTVVAQLAMAVFGGSSSPFFYYILAVTALILILAANTAFNGFPVLSSILGQDRFLPKQLRHRGDRLVFSNGVLLLTLCACLLIFAFDADPNRLVQLYIIGVFISFTLGQSGMVRHWNRALRETSPADRERRRMRRSRAINLLGAVLTGTVLVIATVSRFTSGAWVVFVAMALIFLAMRGIHRHYRRVDEALSREAETDHNARIDSHAVVLVSQVHRPALRALRYAQAIRAGRVTALSVDVDPDETRRLCADWAALDIDVPLVVLDSPYRYITQPVVDHVRQLVREHPGTLVNVFIPEYLVAHWWEHLLHNQTAFRLKISLLFVRGVAVTNVPWQLR</sequence>
<feature type="transmembrane region" description="Helical" evidence="5">
    <location>
        <begin position="374"/>
        <end position="396"/>
    </location>
</feature>
<keyword evidence="3 5" id="KW-1133">Transmembrane helix</keyword>
<feature type="transmembrane region" description="Helical" evidence="5">
    <location>
        <begin position="113"/>
        <end position="137"/>
    </location>
</feature>
<evidence type="ECO:0000256" key="5">
    <source>
        <dbReference type="SAM" id="Phobius"/>
    </source>
</evidence>
<dbReference type="GO" id="GO:0022857">
    <property type="term" value="F:transmembrane transporter activity"/>
    <property type="evidence" value="ECO:0007669"/>
    <property type="project" value="InterPro"/>
</dbReference>
<dbReference type="PANTHER" id="PTHR47704:SF1">
    <property type="entry name" value="POTASSIUM TRANSPORTER KIMA"/>
    <property type="match status" value="1"/>
</dbReference>
<evidence type="ECO:0000256" key="3">
    <source>
        <dbReference type="ARBA" id="ARBA00022989"/>
    </source>
</evidence>
<dbReference type="GO" id="GO:0003677">
    <property type="term" value="F:DNA binding"/>
    <property type="evidence" value="ECO:0007669"/>
    <property type="project" value="UniProtKB-KW"/>
</dbReference>
<dbReference type="AlphaFoldDB" id="A0A3Q9KBP5"/>
<feature type="transmembrane region" description="Helical" evidence="5">
    <location>
        <begin position="61"/>
        <end position="84"/>
    </location>
</feature>
<feature type="transmembrane region" description="Helical" evidence="5">
    <location>
        <begin position="143"/>
        <end position="163"/>
    </location>
</feature>
<reference evidence="6 7" key="1">
    <citation type="submission" date="2018-04" db="EMBL/GenBank/DDBJ databases">
        <title>Complete genome sequences of Streptomyces lydicus strain WYEC and characterization of antagonistic properties of biological control agents.</title>
        <authorList>
            <person name="Mariita R.M."/>
            <person name="Sello J.K."/>
        </authorList>
    </citation>
    <scope>NUCLEOTIDE SEQUENCE [LARGE SCALE GENOMIC DNA]</scope>
    <source>
        <strain evidence="6 7">WYEC 108</strain>
    </source>
</reference>
<feature type="transmembrane region" description="Helical" evidence="5">
    <location>
        <begin position="175"/>
        <end position="197"/>
    </location>
</feature>
<gene>
    <name evidence="6" type="ORF">DDE74_22245</name>
</gene>
<name>A0A3Q9KBP5_9ACTN</name>
<dbReference type="PANTHER" id="PTHR47704">
    <property type="entry name" value="POTASSIUM TRANSPORTER KIMA"/>
    <property type="match status" value="1"/>
</dbReference>
<feature type="transmembrane region" description="Helical" evidence="5">
    <location>
        <begin position="446"/>
        <end position="464"/>
    </location>
</feature>
<organism evidence="6 7">
    <name type="scientific">Streptomyces lydicus</name>
    <dbReference type="NCBI Taxonomy" id="47763"/>
    <lineage>
        <taxon>Bacteria</taxon>
        <taxon>Bacillati</taxon>
        <taxon>Actinomycetota</taxon>
        <taxon>Actinomycetes</taxon>
        <taxon>Kitasatosporales</taxon>
        <taxon>Streptomycetaceae</taxon>
        <taxon>Streptomyces</taxon>
    </lineage>
</organism>
<feature type="transmembrane region" description="Helical" evidence="5">
    <location>
        <begin position="402"/>
        <end position="425"/>
    </location>
</feature>
<dbReference type="Gene3D" id="1.20.1740.10">
    <property type="entry name" value="Amino acid/polyamine transporter I"/>
    <property type="match status" value="1"/>
</dbReference>
<evidence type="ECO:0000313" key="6">
    <source>
        <dbReference type="EMBL" id="AZS73304.1"/>
    </source>
</evidence>